<feature type="domain" description="Helicase ATP-binding" evidence="2">
    <location>
        <begin position="265"/>
        <end position="426"/>
    </location>
</feature>
<dbReference type="InterPro" id="IPR000330">
    <property type="entry name" value="SNF2_N"/>
</dbReference>
<keyword evidence="1" id="KW-0378">Hydrolase</keyword>
<evidence type="ECO:0000256" key="1">
    <source>
        <dbReference type="ARBA" id="ARBA00022801"/>
    </source>
</evidence>
<dbReference type="EMBL" id="SGWX01000001">
    <property type="protein sequence ID" value="RZS61175.1"/>
    <property type="molecule type" value="Genomic_DNA"/>
</dbReference>
<dbReference type="Pfam" id="PF00271">
    <property type="entry name" value="Helicase_C"/>
    <property type="match status" value="1"/>
</dbReference>
<reference evidence="4 5" key="1">
    <citation type="submission" date="2019-02" db="EMBL/GenBank/DDBJ databases">
        <title>Sequencing the genomes of 1000 actinobacteria strains.</title>
        <authorList>
            <person name="Klenk H.-P."/>
        </authorList>
    </citation>
    <scope>NUCLEOTIDE SEQUENCE [LARGE SCALE GENOMIC DNA]</scope>
    <source>
        <strain evidence="4 5">DSM 16932</strain>
    </source>
</reference>
<dbReference type="GO" id="GO:0006281">
    <property type="term" value="P:DNA repair"/>
    <property type="evidence" value="ECO:0007669"/>
    <property type="project" value="TreeGrafter"/>
</dbReference>
<dbReference type="InterPro" id="IPR001650">
    <property type="entry name" value="Helicase_C-like"/>
</dbReference>
<comment type="caution">
    <text evidence="4">The sequence shown here is derived from an EMBL/GenBank/DDBJ whole genome shotgun (WGS) entry which is preliminary data.</text>
</comment>
<gene>
    <name evidence="4" type="ORF">EV386_1465</name>
</gene>
<name>A0A4Q7M0A1_9MICO</name>
<dbReference type="Pfam" id="PF00176">
    <property type="entry name" value="SNF2-rel_dom"/>
    <property type="match status" value="1"/>
</dbReference>
<evidence type="ECO:0000313" key="5">
    <source>
        <dbReference type="Proteomes" id="UP000293852"/>
    </source>
</evidence>
<keyword evidence="5" id="KW-1185">Reference proteome</keyword>
<accession>A0A4Q7M0A1</accession>
<dbReference type="PROSITE" id="PS51194">
    <property type="entry name" value="HELICASE_CTER"/>
    <property type="match status" value="1"/>
</dbReference>
<dbReference type="CDD" id="cd10311">
    <property type="entry name" value="PLDc_N_DEXD_c"/>
    <property type="match status" value="1"/>
</dbReference>
<dbReference type="AlphaFoldDB" id="A0A4Q7M0A1"/>
<dbReference type="InterPro" id="IPR038718">
    <property type="entry name" value="SNF2-like_sf"/>
</dbReference>
<dbReference type="Gene3D" id="3.40.50.300">
    <property type="entry name" value="P-loop containing nucleotide triphosphate hydrolases"/>
    <property type="match status" value="1"/>
</dbReference>
<dbReference type="SMART" id="SM00490">
    <property type="entry name" value="HELICc"/>
    <property type="match status" value="1"/>
</dbReference>
<dbReference type="GO" id="GO:0005524">
    <property type="term" value="F:ATP binding"/>
    <property type="evidence" value="ECO:0007669"/>
    <property type="project" value="InterPro"/>
</dbReference>
<dbReference type="PANTHER" id="PTHR45766">
    <property type="entry name" value="DNA ANNEALING HELICASE AND ENDONUCLEASE ZRANB3 FAMILY MEMBER"/>
    <property type="match status" value="1"/>
</dbReference>
<dbReference type="SMART" id="SM00487">
    <property type="entry name" value="DEXDc"/>
    <property type="match status" value="1"/>
</dbReference>
<proteinExistence type="predicted"/>
<dbReference type="RefSeq" id="WP_130413663.1">
    <property type="nucleotide sequence ID" value="NZ_SGWX01000001.1"/>
</dbReference>
<dbReference type="CDD" id="cd18793">
    <property type="entry name" value="SF2_C_SNF"/>
    <property type="match status" value="1"/>
</dbReference>
<organism evidence="4 5">
    <name type="scientific">Xylanimonas ulmi</name>
    <dbReference type="NCBI Taxonomy" id="228973"/>
    <lineage>
        <taxon>Bacteria</taxon>
        <taxon>Bacillati</taxon>
        <taxon>Actinomycetota</taxon>
        <taxon>Actinomycetes</taxon>
        <taxon>Micrococcales</taxon>
        <taxon>Promicromonosporaceae</taxon>
        <taxon>Xylanimonas</taxon>
    </lineage>
</organism>
<evidence type="ECO:0000259" key="3">
    <source>
        <dbReference type="PROSITE" id="PS51194"/>
    </source>
</evidence>
<keyword evidence="4" id="KW-0067">ATP-binding</keyword>
<keyword evidence="4" id="KW-0547">Nucleotide-binding</keyword>
<dbReference type="GO" id="GO:0031297">
    <property type="term" value="P:replication fork processing"/>
    <property type="evidence" value="ECO:0007669"/>
    <property type="project" value="TreeGrafter"/>
</dbReference>
<sequence>MRLIDNVNDLVGDDLRGELKPGSKLRIAASTFSIFAFEALRQELEQIEELQFVFTQPAFPPPSAMGASSPKERRQFFIAPPHGGAAAEGSLYGSQFEIRLRNRMTQRAIARECAEWVRKKVTFRANATGNPMQQFAMVDDDVTYMPLQGFTTADLGLGRGNAVSNLVNRFDEPAMTTTYLALFDQVWNSPGQLRDVTDAVHEQIVGVYAENAPARIYFLILYNIFSEFLDDISEDVLPNDRTGYQETAVWNALYDFQKDAATGIINKLEHYNGCILADSVGLGKTFTALAVIKYYELRNKSVLVLCPKKLAENWTNYNANLTTNIFAKDRFNYDVLAHTDLSRTGGESLGLRLDRINWGNYDLVVIDESHNFRNADYAEEKESRYQRLMRQVIREGVKTKVLMLSATPVNNRFNDLKNQLQLAYEGESENLEKDLGLTTTIDAVFRDAQRVFNEWSKLEPADRTTDRILQMLDFDFFELLDAVTIARSRRHIQTFYDTRAIGAFPQRRTPLSYRTPITDLDGAPTFDEILESLQRLNLAVYTPLAYVFPSRLPKYEDKYNVAGGTARENLGQAGREQGLKVLMTVNLLKRLESSVEAFRLTLARIEQSVTGMLDTLAAGSITHDVANDVAGMDFDADDEDDANVEALTIGAKITIDIRDIDIETYSRDLRQDRSELRELLRLMTAIRPEHDLKLRRLLQIVRDKVAHPINPGNKKVLIFSAFADTARYLYEHLAPAAALLGSEAALVTGGAAGAKTTLPARSRGRGYDVQEVMTLFSPRSKQRHLTMPEAEKQDREVDLLVGTDVISEGQNLQDCDYLVNYDIHWNPVRIIQRFGRIDRIGSINTEIQLVNFWPDITLDAYINLKERVENRMVIADVAGTADDNVLTHESSDAPFRKEQLRRLQDEVIELEDVRTGVSITDLGLNDFRMDLLGYMDDAGNTVALPKGLHAVAPADPDKGLVPGVIFALHNLEADEAMNRGNRLHPHYLVYLSDDGEVIADHTEAKRLLDLLRAGCRPFDEPVADVVARFNADTKDGAKMGKYSGLLTDAIGSMIDVTDERDIDSLFSAGPTTALTQQIAGLDDFELIAFIAVVDRDA</sequence>
<protein>
    <submittedName>
        <fullName evidence="4">Helicase-like protein</fullName>
    </submittedName>
</protein>
<dbReference type="InterPro" id="IPR049730">
    <property type="entry name" value="SNF2/RAD54-like_C"/>
</dbReference>
<dbReference type="InterPro" id="IPR014001">
    <property type="entry name" value="Helicase_ATP-bd"/>
</dbReference>
<dbReference type="GO" id="GO:0004386">
    <property type="term" value="F:helicase activity"/>
    <property type="evidence" value="ECO:0007669"/>
    <property type="project" value="UniProtKB-KW"/>
</dbReference>
<dbReference type="GO" id="GO:0016787">
    <property type="term" value="F:hydrolase activity"/>
    <property type="evidence" value="ECO:0007669"/>
    <property type="project" value="UniProtKB-KW"/>
</dbReference>
<dbReference type="Gene3D" id="3.40.50.10810">
    <property type="entry name" value="Tandem AAA-ATPase domain"/>
    <property type="match status" value="1"/>
</dbReference>
<dbReference type="PROSITE" id="PS51192">
    <property type="entry name" value="HELICASE_ATP_BIND_1"/>
    <property type="match status" value="1"/>
</dbReference>
<evidence type="ECO:0000259" key="2">
    <source>
        <dbReference type="PROSITE" id="PS51192"/>
    </source>
</evidence>
<evidence type="ECO:0000313" key="4">
    <source>
        <dbReference type="EMBL" id="RZS61175.1"/>
    </source>
</evidence>
<feature type="domain" description="Helicase C-terminal" evidence="3">
    <location>
        <begin position="693"/>
        <end position="886"/>
    </location>
</feature>
<dbReference type="OrthoDB" id="9814088at2"/>
<dbReference type="InterPro" id="IPR027417">
    <property type="entry name" value="P-loop_NTPase"/>
</dbReference>
<dbReference type="SUPFAM" id="SSF52540">
    <property type="entry name" value="P-loop containing nucleoside triphosphate hydrolases"/>
    <property type="match status" value="1"/>
</dbReference>
<keyword evidence="4" id="KW-0347">Helicase</keyword>
<dbReference type="PANTHER" id="PTHR45766:SF6">
    <property type="entry name" value="SWI_SNF-RELATED MATRIX-ASSOCIATED ACTIN-DEPENDENT REGULATOR OF CHROMATIN SUBFAMILY A-LIKE PROTEIN 1"/>
    <property type="match status" value="1"/>
</dbReference>
<dbReference type="Proteomes" id="UP000293852">
    <property type="component" value="Unassembled WGS sequence"/>
</dbReference>